<proteinExistence type="predicted"/>
<evidence type="ECO:0000313" key="1">
    <source>
        <dbReference type="EMBL" id="MFC7059058.1"/>
    </source>
</evidence>
<accession>A0ABD5W4E6</accession>
<dbReference type="EMBL" id="JBHSZI010000001">
    <property type="protein sequence ID" value="MFC7059058.1"/>
    <property type="molecule type" value="Genomic_DNA"/>
</dbReference>
<dbReference type="AlphaFoldDB" id="A0ABD5W4E6"/>
<dbReference type="Proteomes" id="UP001596445">
    <property type="component" value="Unassembled WGS sequence"/>
</dbReference>
<keyword evidence="2" id="KW-1185">Reference proteome</keyword>
<protein>
    <submittedName>
        <fullName evidence="1">Uncharacterized protein</fullName>
    </submittedName>
</protein>
<dbReference type="RefSeq" id="WP_267161784.1">
    <property type="nucleotide sequence ID" value="NZ_CP112972.1"/>
</dbReference>
<gene>
    <name evidence="1" type="ORF">ACFQQG_13810</name>
</gene>
<evidence type="ECO:0000313" key="2">
    <source>
        <dbReference type="Proteomes" id="UP001596445"/>
    </source>
</evidence>
<reference evidence="1 2" key="1">
    <citation type="journal article" date="2019" name="Int. J. Syst. Evol. Microbiol.">
        <title>The Global Catalogue of Microorganisms (GCM) 10K type strain sequencing project: providing services to taxonomists for standard genome sequencing and annotation.</title>
        <authorList>
            <consortium name="The Broad Institute Genomics Platform"/>
            <consortium name="The Broad Institute Genome Sequencing Center for Infectious Disease"/>
            <person name="Wu L."/>
            <person name="Ma J."/>
        </authorList>
    </citation>
    <scope>NUCLEOTIDE SEQUENCE [LARGE SCALE GENOMIC DNA]</scope>
    <source>
        <strain evidence="1 2">JCM 30072</strain>
    </source>
</reference>
<comment type="caution">
    <text evidence="1">The sequence shown here is derived from an EMBL/GenBank/DDBJ whole genome shotgun (WGS) entry which is preliminary data.</text>
</comment>
<name>A0ABD5W4E6_9EURY</name>
<sequence length="242" mass="25595">MTPTASRRTDAVAEDLRNRGFDVTPTEWGTIARGDGSAIAGVDAPLAAVSLRDNRPLTVVSAVANAAHEGCVPVLVAHPQTATEIEALLADPFLLDGRDDGREFVPIEDRIRLSDDTYACLGTAGPVRWTETATRDTDDPPLVLTAGGDRIATLGSVNGLACPGPAASTFRYSYARNDAGRFCLFEDGTPVARYASVSAMRAGGFRPVPLPLVPEHHVRDHGRVARATVVATVDGSDISYRS</sequence>
<organism evidence="1 2">
    <name type="scientific">Halovenus salina</name>
    <dbReference type="NCBI Taxonomy" id="1510225"/>
    <lineage>
        <taxon>Archaea</taxon>
        <taxon>Methanobacteriati</taxon>
        <taxon>Methanobacteriota</taxon>
        <taxon>Stenosarchaea group</taxon>
        <taxon>Halobacteria</taxon>
        <taxon>Halobacteriales</taxon>
        <taxon>Haloarculaceae</taxon>
        <taxon>Halovenus</taxon>
    </lineage>
</organism>
<dbReference type="GeneID" id="76631140"/>